<dbReference type="AlphaFoldDB" id="A0AAV5ATU9"/>
<reference evidence="2" key="1">
    <citation type="submission" date="2021-10" db="EMBL/GenBank/DDBJ databases">
        <title>De novo Genome Assembly of Clathrus columnatus (Basidiomycota, Fungi) Using Illumina and Nanopore Sequence Data.</title>
        <authorList>
            <person name="Ogiso-Tanaka E."/>
            <person name="Itagaki H."/>
            <person name="Hosoya T."/>
            <person name="Hosaka K."/>
        </authorList>
    </citation>
    <scope>NUCLEOTIDE SEQUENCE</scope>
    <source>
        <strain evidence="2">MO-923</strain>
    </source>
</reference>
<feature type="compositionally biased region" description="Polar residues" evidence="1">
    <location>
        <begin position="83"/>
        <end position="93"/>
    </location>
</feature>
<proteinExistence type="predicted"/>
<accession>A0AAV5ATU9</accession>
<protein>
    <submittedName>
        <fullName evidence="2">Uncharacterized protein</fullName>
    </submittedName>
</protein>
<comment type="caution">
    <text evidence="2">The sequence shown here is derived from an EMBL/GenBank/DDBJ whole genome shotgun (WGS) entry which is preliminary data.</text>
</comment>
<evidence type="ECO:0000256" key="1">
    <source>
        <dbReference type="SAM" id="MobiDB-lite"/>
    </source>
</evidence>
<name>A0AAV5ATU9_9AGAM</name>
<dbReference type="EMBL" id="BPWL01000011">
    <property type="protein sequence ID" value="GJJ15325.1"/>
    <property type="molecule type" value="Genomic_DNA"/>
</dbReference>
<keyword evidence="3" id="KW-1185">Reference proteome</keyword>
<sequence>MPLPESMSPDVPPKDPNMILNPPMETSRPGSMDIGIASIELPQRSQGNHRRQTSSWILSPLDPDIKARAAAAARMLQIPSEVPKSNDTFQGMHSGQLPRLPEAESTPKFSLNDYVSSLSLSSPQWVKQMRPAKRGSLLRLKEETDALDRLGIEPVLFPALAEGATIAPPPG</sequence>
<dbReference type="Proteomes" id="UP001050691">
    <property type="component" value="Unassembled WGS sequence"/>
</dbReference>
<evidence type="ECO:0000313" key="3">
    <source>
        <dbReference type="Proteomes" id="UP001050691"/>
    </source>
</evidence>
<organism evidence="2 3">
    <name type="scientific">Clathrus columnatus</name>
    <dbReference type="NCBI Taxonomy" id="1419009"/>
    <lineage>
        <taxon>Eukaryota</taxon>
        <taxon>Fungi</taxon>
        <taxon>Dikarya</taxon>
        <taxon>Basidiomycota</taxon>
        <taxon>Agaricomycotina</taxon>
        <taxon>Agaricomycetes</taxon>
        <taxon>Phallomycetidae</taxon>
        <taxon>Phallales</taxon>
        <taxon>Clathraceae</taxon>
        <taxon>Clathrus</taxon>
    </lineage>
</organism>
<gene>
    <name evidence="2" type="ORF">Clacol_009601</name>
</gene>
<feature type="region of interest" description="Disordered" evidence="1">
    <location>
        <begin position="1"/>
        <end position="32"/>
    </location>
</feature>
<feature type="region of interest" description="Disordered" evidence="1">
    <location>
        <begin position="81"/>
        <end position="104"/>
    </location>
</feature>
<evidence type="ECO:0000313" key="2">
    <source>
        <dbReference type="EMBL" id="GJJ15325.1"/>
    </source>
</evidence>